<dbReference type="CDD" id="cd20071">
    <property type="entry name" value="SET_SMYD"/>
    <property type="match status" value="1"/>
</dbReference>
<name>A0A6G1GZ04_9PEZI</name>
<dbReference type="PANTHER" id="PTHR12197:SF251">
    <property type="entry name" value="EG:BACR7C10.4 PROTEIN"/>
    <property type="match status" value="1"/>
</dbReference>
<reference evidence="3" key="1">
    <citation type="journal article" date="2020" name="Stud. Mycol.">
        <title>101 Dothideomycetes genomes: a test case for predicting lifestyles and emergence of pathogens.</title>
        <authorList>
            <person name="Haridas S."/>
            <person name="Albert R."/>
            <person name="Binder M."/>
            <person name="Bloem J."/>
            <person name="Labutti K."/>
            <person name="Salamov A."/>
            <person name="Andreopoulos B."/>
            <person name="Baker S."/>
            <person name="Barry K."/>
            <person name="Bills G."/>
            <person name="Bluhm B."/>
            <person name="Cannon C."/>
            <person name="Castanera R."/>
            <person name="Culley D."/>
            <person name="Daum C."/>
            <person name="Ezra D."/>
            <person name="Gonzalez J."/>
            <person name="Henrissat B."/>
            <person name="Kuo A."/>
            <person name="Liang C."/>
            <person name="Lipzen A."/>
            <person name="Lutzoni F."/>
            <person name="Magnuson J."/>
            <person name="Mondo S."/>
            <person name="Nolan M."/>
            <person name="Ohm R."/>
            <person name="Pangilinan J."/>
            <person name="Park H.-J."/>
            <person name="Ramirez L."/>
            <person name="Alfaro M."/>
            <person name="Sun H."/>
            <person name="Tritt A."/>
            <person name="Yoshinaga Y."/>
            <person name="Zwiers L.-H."/>
            <person name="Turgeon B."/>
            <person name="Goodwin S."/>
            <person name="Spatafora J."/>
            <person name="Crous P."/>
            <person name="Grigoriev I."/>
        </authorList>
    </citation>
    <scope>NUCLEOTIDE SEQUENCE</scope>
    <source>
        <strain evidence="3">CBS 113979</strain>
    </source>
</reference>
<dbReference type="SUPFAM" id="SSF82199">
    <property type="entry name" value="SET domain"/>
    <property type="match status" value="1"/>
</dbReference>
<feature type="domain" description="SET" evidence="2">
    <location>
        <begin position="90"/>
        <end position="282"/>
    </location>
</feature>
<dbReference type="SMART" id="SM00317">
    <property type="entry name" value="SET"/>
    <property type="match status" value="1"/>
</dbReference>
<feature type="region of interest" description="Disordered" evidence="1">
    <location>
        <begin position="1"/>
        <end position="108"/>
    </location>
</feature>
<accession>A0A6G1GZ04</accession>
<protein>
    <submittedName>
        <fullName evidence="3">SET domain-containing protein</fullName>
    </submittedName>
</protein>
<dbReference type="Pfam" id="PF00856">
    <property type="entry name" value="SET"/>
    <property type="match status" value="1"/>
</dbReference>
<dbReference type="Proteomes" id="UP000800041">
    <property type="component" value="Unassembled WGS sequence"/>
</dbReference>
<feature type="compositionally biased region" description="Pro residues" evidence="1">
    <location>
        <begin position="75"/>
        <end position="89"/>
    </location>
</feature>
<sequence length="312" mass="34205">MTPSKDTGLLTPPSDSPNSVISLSTHASDHKERYIHTSEPPSSSSPPQSPLSTPTPPASTLKQQTQPPRQTTSNPPEPTSTPSQTPSPSPSYKIAPSPLTGGGRGLFATRPIPPFTSAILTESPFCRITGARTPLAIRTAVSATVETRRKASELWACEEKVQQSLDMLVAGGWGEGVTECAELREWAGWVGVWEGCGICLEDEDGGDEVYGSEEDGKRAKEGKEEDRNGRKRAALYSILPMINHSCDPNAYWAPIPGGDGWELGLWALREIRAGEEIFVSYVEAMMGRRERRRRLREDYFFECACRYCDEGF</sequence>
<dbReference type="GO" id="GO:0005634">
    <property type="term" value="C:nucleus"/>
    <property type="evidence" value="ECO:0007669"/>
    <property type="project" value="TreeGrafter"/>
</dbReference>
<feature type="compositionally biased region" description="Polar residues" evidence="1">
    <location>
        <begin position="61"/>
        <end position="70"/>
    </location>
</feature>
<feature type="compositionally biased region" description="Pro residues" evidence="1">
    <location>
        <begin position="43"/>
        <end position="57"/>
    </location>
</feature>
<evidence type="ECO:0000256" key="1">
    <source>
        <dbReference type="SAM" id="MobiDB-lite"/>
    </source>
</evidence>
<evidence type="ECO:0000259" key="2">
    <source>
        <dbReference type="PROSITE" id="PS50280"/>
    </source>
</evidence>
<dbReference type="EMBL" id="ML977159">
    <property type="protein sequence ID" value="KAF1986044.1"/>
    <property type="molecule type" value="Genomic_DNA"/>
</dbReference>
<dbReference type="InterPro" id="IPR001214">
    <property type="entry name" value="SET_dom"/>
</dbReference>
<feature type="compositionally biased region" description="Basic and acidic residues" evidence="1">
    <location>
        <begin position="27"/>
        <end position="36"/>
    </location>
</feature>
<feature type="compositionally biased region" description="Polar residues" evidence="1">
    <location>
        <begin position="16"/>
        <end position="26"/>
    </location>
</feature>
<dbReference type="OrthoDB" id="5945798at2759"/>
<dbReference type="PROSITE" id="PS50280">
    <property type="entry name" value="SET"/>
    <property type="match status" value="1"/>
</dbReference>
<proteinExistence type="predicted"/>
<dbReference type="PANTHER" id="PTHR12197">
    <property type="entry name" value="HISTONE-LYSINE N-METHYLTRANSFERASE SMYD"/>
    <property type="match status" value="1"/>
</dbReference>
<keyword evidence="4" id="KW-1185">Reference proteome</keyword>
<dbReference type="Gene3D" id="2.170.270.10">
    <property type="entry name" value="SET domain"/>
    <property type="match status" value="1"/>
</dbReference>
<evidence type="ECO:0000313" key="3">
    <source>
        <dbReference type="EMBL" id="KAF1986044.1"/>
    </source>
</evidence>
<gene>
    <name evidence="3" type="ORF">K402DRAFT_394286</name>
</gene>
<dbReference type="AlphaFoldDB" id="A0A6G1GZ04"/>
<evidence type="ECO:0000313" key="4">
    <source>
        <dbReference type="Proteomes" id="UP000800041"/>
    </source>
</evidence>
<organism evidence="3 4">
    <name type="scientific">Aulographum hederae CBS 113979</name>
    <dbReference type="NCBI Taxonomy" id="1176131"/>
    <lineage>
        <taxon>Eukaryota</taxon>
        <taxon>Fungi</taxon>
        <taxon>Dikarya</taxon>
        <taxon>Ascomycota</taxon>
        <taxon>Pezizomycotina</taxon>
        <taxon>Dothideomycetes</taxon>
        <taxon>Pleosporomycetidae</taxon>
        <taxon>Aulographales</taxon>
        <taxon>Aulographaceae</taxon>
    </lineage>
</organism>
<dbReference type="InterPro" id="IPR046341">
    <property type="entry name" value="SET_dom_sf"/>
</dbReference>
<dbReference type="InterPro" id="IPR050869">
    <property type="entry name" value="H3K4_H4K5_MeTrfase"/>
</dbReference>